<protein>
    <submittedName>
        <fullName evidence="1">Uncharacterized protein</fullName>
    </submittedName>
</protein>
<proteinExistence type="predicted"/>
<evidence type="ECO:0000313" key="1">
    <source>
        <dbReference type="EMBL" id="CDX42109.1"/>
    </source>
</evidence>
<organism evidence="1 2">
    <name type="scientific">Mesorhizobium plurifarium</name>
    <dbReference type="NCBI Taxonomy" id="69974"/>
    <lineage>
        <taxon>Bacteria</taxon>
        <taxon>Pseudomonadati</taxon>
        <taxon>Pseudomonadota</taxon>
        <taxon>Alphaproteobacteria</taxon>
        <taxon>Hyphomicrobiales</taxon>
        <taxon>Phyllobacteriaceae</taxon>
        <taxon>Mesorhizobium</taxon>
    </lineage>
</organism>
<gene>
    <name evidence="1" type="ORF">MPLDJ20_40185</name>
</gene>
<dbReference type="AlphaFoldDB" id="A0A090FDQ0"/>
<dbReference type="EMBL" id="CCNB01000034">
    <property type="protein sequence ID" value="CDX42109.1"/>
    <property type="molecule type" value="Genomic_DNA"/>
</dbReference>
<evidence type="ECO:0000313" key="2">
    <source>
        <dbReference type="Proteomes" id="UP000046373"/>
    </source>
</evidence>
<dbReference type="Proteomes" id="UP000046373">
    <property type="component" value="Unassembled WGS sequence"/>
</dbReference>
<reference evidence="1 2" key="1">
    <citation type="submission" date="2014-08" db="EMBL/GenBank/DDBJ databases">
        <authorList>
            <person name="Moulin Lionel"/>
        </authorList>
    </citation>
    <scope>NUCLEOTIDE SEQUENCE [LARGE SCALE GENOMIC DNA]</scope>
</reference>
<accession>A0A090FDQ0</accession>
<sequence>MAMRTASRVSSVLIPPPKVRSQLQVRTFSENVLTVSHEAMFVVNGESIAGMLEPLQANALARRTLRLSSRCAVGYYPLPRKCSR</sequence>
<name>A0A090FDQ0_MESPL</name>